<feature type="compositionally biased region" description="Basic and acidic residues" evidence="7">
    <location>
        <begin position="333"/>
        <end position="351"/>
    </location>
</feature>
<dbReference type="Gene3D" id="1.20.1540.10">
    <property type="entry name" value="Rhomboid-like"/>
    <property type="match status" value="1"/>
</dbReference>
<feature type="transmembrane region" description="Helical" evidence="8">
    <location>
        <begin position="88"/>
        <end position="107"/>
    </location>
</feature>
<dbReference type="InterPro" id="IPR050925">
    <property type="entry name" value="Rhomboid_protease_S54"/>
</dbReference>
<reference evidence="10" key="1">
    <citation type="submission" date="2021-02" db="EMBL/GenBank/DDBJ databases">
        <title>Fulvivirga sp. S481 isolated from sea water.</title>
        <authorList>
            <person name="Bae S.S."/>
            <person name="Baek K."/>
        </authorList>
    </citation>
    <scope>NUCLEOTIDE SEQUENCE</scope>
    <source>
        <strain evidence="10">S481</strain>
    </source>
</reference>
<feature type="transmembrane region" description="Helical" evidence="8">
    <location>
        <begin position="171"/>
        <end position="192"/>
    </location>
</feature>
<evidence type="ECO:0000256" key="5">
    <source>
        <dbReference type="ARBA" id="ARBA00022989"/>
    </source>
</evidence>
<keyword evidence="3 8" id="KW-0812">Transmembrane</keyword>
<dbReference type="Gene3D" id="2.20.110.10">
    <property type="entry name" value="Histone H3 K4-specific methyltransferase SET7/9 N-terminal domain"/>
    <property type="match status" value="1"/>
</dbReference>
<dbReference type="Proteomes" id="UP000662783">
    <property type="component" value="Chromosome"/>
</dbReference>
<gene>
    <name evidence="10" type="ORF">JR347_07270</name>
</gene>
<evidence type="ECO:0000313" key="11">
    <source>
        <dbReference type="Proteomes" id="UP000662783"/>
    </source>
</evidence>
<evidence type="ECO:0000256" key="3">
    <source>
        <dbReference type="ARBA" id="ARBA00022692"/>
    </source>
</evidence>
<evidence type="ECO:0000256" key="6">
    <source>
        <dbReference type="ARBA" id="ARBA00023136"/>
    </source>
</evidence>
<feature type="domain" description="Peptidase S54 rhomboid" evidence="9">
    <location>
        <begin position="52"/>
        <end position="189"/>
    </location>
</feature>
<dbReference type="RefSeq" id="WP_205723387.1">
    <property type="nucleotide sequence ID" value="NZ_CP070608.1"/>
</dbReference>
<dbReference type="GO" id="GO:0004252">
    <property type="term" value="F:serine-type endopeptidase activity"/>
    <property type="evidence" value="ECO:0007669"/>
    <property type="project" value="InterPro"/>
</dbReference>
<keyword evidence="4" id="KW-0378">Hydrolase</keyword>
<evidence type="ECO:0000259" key="9">
    <source>
        <dbReference type="Pfam" id="PF01694"/>
    </source>
</evidence>
<dbReference type="PANTHER" id="PTHR43731">
    <property type="entry name" value="RHOMBOID PROTEASE"/>
    <property type="match status" value="1"/>
</dbReference>
<sequence length="631" mass="73192">MKTGKHFPLATYVLIFLNVSIFLVQLWKNIDLNDPISALNWGVNFTPFTLDGQYWRLFSSTFIHYNIFHLGFNLFALYSIGRNVELQVGSLLFSIVYLTCGILASSASSYYNLFVFSMGASGAIFGLYGFELILSLKSNWQDKKLIRTSIVSFIIYLIVITFIGSKLFFDNAAHIGGAISGIVLGVLFLVLHEIHFPKIAGITFAASFLVFLIIPNLPDYQVKYFKAFQHFINIDDKTVDTYNESFSDDYKFAESLKKLDTKWDSLVYHFDSLQNMPPSIEEDIDLIRRLQSFRKNEIRYFITGIERESYIYHDSIGIVRQNLRNAGKFNHPLRLEGKEPKEDQPSGNEKEPVTVYYDENWKPSSVINADYYRVGIQDSLGRWDGWVYDYYISGEIQMKGMYKKDAREGIFLFYSKENTYEAAGRMKDNYNIGKWEYFHPNGKMAREMRFNDRAYLLNAWDEFGIQRVNEGNGHLREWHENGITKYYEKYKDGLLDSISYGNHESGKLHYKEYYVNGYLKEGISYSEDGSTYTYDISTFIPHPLKGDTFFNNYVNNFFEEEETKGYDTSIELLFNVDDNYRPYNVRVLGTDDSKLISAGKKLILNGPDWVPAKAHGQEIIYPDKRITINVP</sequence>
<keyword evidence="10" id="KW-0645">Protease</keyword>
<keyword evidence="6 8" id="KW-0472">Membrane</keyword>
<name>A0A974WJD5_9BACT</name>
<accession>A0A974WJD5</accession>
<protein>
    <submittedName>
        <fullName evidence="10">Rhomboid family intramembrane serine protease</fullName>
    </submittedName>
</protein>
<evidence type="ECO:0000256" key="8">
    <source>
        <dbReference type="SAM" id="Phobius"/>
    </source>
</evidence>
<evidence type="ECO:0000256" key="4">
    <source>
        <dbReference type="ARBA" id="ARBA00022801"/>
    </source>
</evidence>
<dbReference type="InterPro" id="IPR022764">
    <property type="entry name" value="Peptidase_S54_rhomboid_dom"/>
</dbReference>
<evidence type="ECO:0000313" key="10">
    <source>
        <dbReference type="EMBL" id="QSE98873.1"/>
    </source>
</evidence>
<proteinExistence type="inferred from homology"/>
<feature type="transmembrane region" description="Helical" evidence="8">
    <location>
        <begin position="62"/>
        <end position="81"/>
    </location>
</feature>
<feature type="transmembrane region" description="Helical" evidence="8">
    <location>
        <begin position="7"/>
        <end position="27"/>
    </location>
</feature>
<dbReference type="Pfam" id="PF01694">
    <property type="entry name" value="Rhomboid"/>
    <property type="match status" value="1"/>
</dbReference>
<dbReference type="GO" id="GO:0006508">
    <property type="term" value="P:proteolysis"/>
    <property type="evidence" value="ECO:0007669"/>
    <property type="project" value="UniProtKB-KW"/>
</dbReference>
<comment type="similarity">
    <text evidence="2">Belongs to the peptidase S54 family.</text>
</comment>
<dbReference type="KEGG" id="fuv:JR347_07270"/>
<dbReference type="AlphaFoldDB" id="A0A974WJD5"/>
<dbReference type="SUPFAM" id="SSF82185">
    <property type="entry name" value="Histone H3 K4-specific methyltransferase SET7/9 N-terminal domain"/>
    <property type="match status" value="2"/>
</dbReference>
<dbReference type="PANTHER" id="PTHR43731:SF14">
    <property type="entry name" value="PRESENILIN-ASSOCIATED RHOMBOID-LIKE PROTEIN, MITOCHONDRIAL"/>
    <property type="match status" value="1"/>
</dbReference>
<evidence type="ECO:0000256" key="1">
    <source>
        <dbReference type="ARBA" id="ARBA00004141"/>
    </source>
</evidence>
<dbReference type="EMBL" id="CP070608">
    <property type="protein sequence ID" value="QSE98873.1"/>
    <property type="molecule type" value="Genomic_DNA"/>
</dbReference>
<keyword evidence="5 8" id="KW-1133">Transmembrane helix</keyword>
<keyword evidence="11" id="KW-1185">Reference proteome</keyword>
<feature type="region of interest" description="Disordered" evidence="7">
    <location>
        <begin position="331"/>
        <end position="351"/>
    </location>
</feature>
<evidence type="ECO:0000256" key="2">
    <source>
        <dbReference type="ARBA" id="ARBA00009045"/>
    </source>
</evidence>
<feature type="transmembrane region" description="Helical" evidence="8">
    <location>
        <begin position="113"/>
        <end position="133"/>
    </location>
</feature>
<dbReference type="SUPFAM" id="SSF144091">
    <property type="entry name" value="Rhomboid-like"/>
    <property type="match status" value="1"/>
</dbReference>
<evidence type="ECO:0000256" key="7">
    <source>
        <dbReference type="SAM" id="MobiDB-lite"/>
    </source>
</evidence>
<comment type="subcellular location">
    <subcellularLocation>
        <location evidence="1">Membrane</location>
        <topology evidence="1">Multi-pass membrane protein</topology>
    </subcellularLocation>
</comment>
<dbReference type="InterPro" id="IPR035952">
    <property type="entry name" value="Rhomboid-like_sf"/>
</dbReference>
<organism evidence="10 11">
    <name type="scientific">Fulvivirga lutea</name>
    <dbReference type="NCBI Taxonomy" id="2810512"/>
    <lineage>
        <taxon>Bacteria</taxon>
        <taxon>Pseudomonadati</taxon>
        <taxon>Bacteroidota</taxon>
        <taxon>Cytophagia</taxon>
        <taxon>Cytophagales</taxon>
        <taxon>Fulvivirgaceae</taxon>
        <taxon>Fulvivirga</taxon>
    </lineage>
</organism>
<feature type="transmembrane region" description="Helical" evidence="8">
    <location>
        <begin position="199"/>
        <end position="217"/>
    </location>
</feature>
<dbReference type="GO" id="GO:0016020">
    <property type="term" value="C:membrane"/>
    <property type="evidence" value="ECO:0007669"/>
    <property type="project" value="UniProtKB-SubCell"/>
</dbReference>
<feature type="transmembrane region" description="Helical" evidence="8">
    <location>
        <begin position="145"/>
        <end position="165"/>
    </location>
</feature>